<feature type="compositionally biased region" description="Polar residues" evidence="1">
    <location>
        <begin position="61"/>
        <end position="80"/>
    </location>
</feature>
<dbReference type="GeneID" id="70237456"/>
<evidence type="ECO:0000313" key="2">
    <source>
        <dbReference type="EMBL" id="KAH3662244.1"/>
    </source>
</evidence>
<evidence type="ECO:0000256" key="1">
    <source>
        <dbReference type="SAM" id="MobiDB-lite"/>
    </source>
</evidence>
<gene>
    <name evidence="2" type="ORF">OGAPHI_005492</name>
</gene>
<dbReference type="RefSeq" id="XP_046059333.1">
    <property type="nucleotide sequence ID" value="XM_046206682.1"/>
</dbReference>
<reference evidence="2" key="1">
    <citation type="journal article" date="2021" name="Open Biol.">
        <title>Shared evolutionary footprints suggest mitochondrial oxidative damage underlies multiple complex I losses in fungi.</title>
        <authorList>
            <person name="Schikora-Tamarit M.A."/>
            <person name="Marcet-Houben M."/>
            <person name="Nosek J."/>
            <person name="Gabaldon T."/>
        </authorList>
    </citation>
    <scope>NUCLEOTIDE SEQUENCE</scope>
    <source>
        <strain evidence="2">CBS6075</strain>
    </source>
</reference>
<sequence>MDDIVKGFQLARPNPMSSSSSSSSSAASSSAAASVEPAAAAPAPAAAGAPAGTLDIFSVPSAMSSSTDLPSTSAMSLSNFSDSTSTPTDWSTLVTSAAEGEEFPA</sequence>
<feature type="compositionally biased region" description="Low complexity" evidence="1">
    <location>
        <begin position="17"/>
        <end position="51"/>
    </location>
</feature>
<dbReference type="EMBL" id="JAEUBE010000378">
    <property type="protein sequence ID" value="KAH3662244.1"/>
    <property type="molecule type" value="Genomic_DNA"/>
</dbReference>
<comment type="caution">
    <text evidence="2">The sequence shown here is derived from an EMBL/GenBank/DDBJ whole genome shotgun (WGS) entry which is preliminary data.</text>
</comment>
<name>A0A9P8NZC1_9ASCO</name>
<evidence type="ECO:0000313" key="3">
    <source>
        <dbReference type="Proteomes" id="UP000769157"/>
    </source>
</evidence>
<proteinExistence type="predicted"/>
<reference evidence="2" key="2">
    <citation type="submission" date="2021-01" db="EMBL/GenBank/DDBJ databases">
        <authorList>
            <person name="Schikora-Tamarit M.A."/>
        </authorList>
    </citation>
    <scope>NUCLEOTIDE SEQUENCE</scope>
    <source>
        <strain evidence="2">CBS6075</strain>
    </source>
</reference>
<feature type="compositionally biased region" description="Low complexity" evidence="1">
    <location>
        <begin position="81"/>
        <end position="92"/>
    </location>
</feature>
<organism evidence="2 3">
    <name type="scientific">Ogataea philodendri</name>
    <dbReference type="NCBI Taxonomy" id="1378263"/>
    <lineage>
        <taxon>Eukaryota</taxon>
        <taxon>Fungi</taxon>
        <taxon>Dikarya</taxon>
        <taxon>Ascomycota</taxon>
        <taxon>Saccharomycotina</taxon>
        <taxon>Pichiomycetes</taxon>
        <taxon>Pichiales</taxon>
        <taxon>Pichiaceae</taxon>
        <taxon>Ogataea</taxon>
    </lineage>
</organism>
<protein>
    <submittedName>
        <fullName evidence="2">Uncharacterized protein</fullName>
    </submittedName>
</protein>
<dbReference type="AlphaFoldDB" id="A0A9P8NZC1"/>
<feature type="region of interest" description="Disordered" evidence="1">
    <location>
        <begin position="1"/>
        <end position="105"/>
    </location>
</feature>
<accession>A0A9P8NZC1</accession>
<keyword evidence="3" id="KW-1185">Reference proteome</keyword>
<dbReference type="Proteomes" id="UP000769157">
    <property type="component" value="Unassembled WGS sequence"/>
</dbReference>